<organism evidence="2 3">
    <name type="scientific">Caballeronia humi</name>
    <dbReference type="NCBI Taxonomy" id="326474"/>
    <lineage>
        <taxon>Bacteria</taxon>
        <taxon>Pseudomonadati</taxon>
        <taxon>Pseudomonadota</taxon>
        <taxon>Betaproteobacteria</taxon>
        <taxon>Burkholderiales</taxon>
        <taxon>Burkholderiaceae</taxon>
        <taxon>Caballeronia</taxon>
    </lineage>
</organism>
<reference evidence="2" key="1">
    <citation type="submission" date="2016-01" db="EMBL/GenBank/DDBJ databases">
        <authorList>
            <person name="Peeters C."/>
        </authorList>
    </citation>
    <scope>NUCLEOTIDE SEQUENCE [LARGE SCALE GENOMIC DNA]</scope>
    <source>
        <strain evidence="2">LMG 22934</strain>
    </source>
</reference>
<protein>
    <submittedName>
        <fullName evidence="2">GTP-binding protein</fullName>
    </submittedName>
</protein>
<keyword evidence="3" id="KW-1185">Reference proteome</keyword>
<dbReference type="OrthoDB" id="9773429at2"/>
<dbReference type="AlphaFoldDB" id="A0A158JH86"/>
<dbReference type="STRING" id="326474.AWB65_06682"/>
<evidence type="ECO:0000259" key="1">
    <source>
        <dbReference type="Pfam" id="PF13200"/>
    </source>
</evidence>
<dbReference type="EMBL" id="FCNW02000104">
    <property type="protein sequence ID" value="SAL68232.1"/>
    <property type="molecule type" value="Genomic_DNA"/>
</dbReference>
<dbReference type="InterPro" id="IPR025275">
    <property type="entry name" value="DUF4015"/>
</dbReference>
<comment type="caution">
    <text evidence="2">The sequence shown here is derived from an EMBL/GenBank/DDBJ whole genome shotgun (WGS) entry which is preliminary data.</text>
</comment>
<sequence>MPYGCTGCWRTGARSPTRHGSGRCCRWEEQERARRSLGRRIRDTRLGNNKPLADFDWALPNRIDRAALEELMALEFVREKTQGVPFRPWLRQFRDYAFDHRAFGAYAIRPQVQACEAAGTSGWMLSSPRNHYPFAHLPR</sequence>
<gene>
    <name evidence="2" type="ORF">AWB65_06682</name>
</gene>
<evidence type="ECO:0000313" key="2">
    <source>
        <dbReference type="EMBL" id="SAL68232.1"/>
    </source>
</evidence>
<feature type="domain" description="DUF4015" evidence="1">
    <location>
        <begin position="81"/>
        <end position="132"/>
    </location>
</feature>
<name>A0A158JH86_9BURK</name>
<dbReference type="Pfam" id="PF13200">
    <property type="entry name" value="DUF4015"/>
    <property type="match status" value="1"/>
</dbReference>
<dbReference type="RefSeq" id="WP_087671107.1">
    <property type="nucleotide sequence ID" value="NZ_FCNW02000104.1"/>
</dbReference>
<proteinExistence type="predicted"/>
<evidence type="ECO:0000313" key="3">
    <source>
        <dbReference type="Proteomes" id="UP000054977"/>
    </source>
</evidence>
<dbReference type="Proteomes" id="UP000054977">
    <property type="component" value="Unassembled WGS sequence"/>
</dbReference>
<accession>A0A158JH86</accession>